<proteinExistence type="predicted"/>
<dbReference type="OrthoDB" id="60033at2759"/>
<organism evidence="2 3">
    <name type="scientific">Vanilla planifolia</name>
    <name type="common">Vanilla</name>
    <dbReference type="NCBI Taxonomy" id="51239"/>
    <lineage>
        <taxon>Eukaryota</taxon>
        <taxon>Viridiplantae</taxon>
        <taxon>Streptophyta</taxon>
        <taxon>Embryophyta</taxon>
        <taxon>Tracheophyta</taxon>
        <taxon>Spermatophyta</taxon>
        <taxon>Magnoliopsida</taxon>
        <taxon>Liliopsida</taxon>
        <taxon>Asparagales</taxon>
        <taxon>Orchidaceae</taxon>
        <taxon>Vanilloideae</taxon>
        <taxon>Vanilleae</taxon>
        <taxon>Vanilla</taxon>
    </lineage>
</organism>
<feature type="region of interest" description="Disordered" evidence="1">
    <location>
        <begin position="49"/>
        <end position="71"/>
    </location>
</feature>
<evidence type="ECO:0000256" key="1">
    <source>
        <dbReference type="SAM" id="MobiDB-lite"/>
    </source>
</evidence>
<evidence type="ECO:0000313" key="3">
    <source>
        <dbReference type="Proteomes" id="UP000636800"/>
    </source>
</evidence>
<feature type="region of interest" description="Disordered" evidence="1">
    <location>
        <begin position="1"/>
        <end position="30"/>
    </location>
</feature>
<accession>A0A835Q5C3</accession>
<reference evidence="2 3" key="1">
    <citation type="journal article" date="2020" name="Nat. Food">
        <title>A phased Vanilla planifolia genome enables genetic improvement of flavour and production.</title>
        <authorList>
            <person name="Hasing T."/>
            <person name="Tang H."/>
            <person name="Brym M."/>
            <person name="Khazi F."/>
            <person name="Huang T."/>
            <person name="Chambers A.H."/>
        </authorList>
    </citation>
    <scope>NUCLEOTIDE SEQUENCE [LARGE SCALE GENOMIC DNA]</scope>
    <source>
        <tissue evidence="2">Leaf</tissue>
    </source>
</reference>
<gene>
    <name evidence="2" type="ORF">HPP92_020515</name>
</gene>
<dbReference type="Proteomes" id="UP000636800">
    <property type="component" value="Chromosome 10"/>
</dbReference>
<keyword evidence="3" id="KW-1185">Reference proteome</keyword>
<protein>
    <submittedName>
        <fullName evidence="2">Uncharacterized protein</fullName>
    </submittedName>
</protein>
<evidence type="ECO:0000313" key="2">
    <source>
        <dbReference type="EMBL" id="KAG0464446.1"/>
    </source>
</evidence>
<dbReference type="EMBL" id="JADCNL010000010">
    <property type="protein sequence ID" value="KAG0464446.1"/>
    <property type="molecule type" value="Genomic_DNA"/>
</dbReference>
<dbReference type="AlphaFoldDB" id="A0A835Q5C3"/>
<comment type="caution">
    <text evidence="2">The sequence shown here is derived from an EMBL/GenBank/DDBJ whole genome shotgun (WGS) entry which is preliminary data.</text>
</comment>
<name>A0A835Q5C3_VANPL</name>
<sequence>MNEPRKCQQQTCKQRSIRKPMTKKEQSGEEEQFFGGCIAWVEAISTSKNEKRNPWKPMAKNPRACKQPSIQKPRRSVVGDCMIVVFNFPSCNGTRGSEILCKRLESSRLGSMILRWGAVSMLKGVRL</sequence>